<evidence type="ECO:0008006" key="3">
    <source>
        <dbReference type="Google" id="ProtNLM"/>
    </source>
</evidence>
<organism evidence="1 2">
    <name type="scientific">Niabella drilacis (strain DSM 25811 / CCM 8410 / CCUG 62505 / LMG 26954 / E90)</name>
    <dbReference type="NCBI Taxonomy" id="1285928"/>
    <lineage>
        <taxon>Bacteria</taxon>
        <taxon>Pseudomonadati</taxon>
        <taxon>Bacteroidota</taxon>
        <taxon>Chitinophagia</taxon>
        <taxon>Chitinophagales</taxon>
        <taxon>Chitinophagaceae</taxon>
        <taxon>Niabella</taxon>
    </lineage>
</organism>
<dbReference type="RefSeq" id="WP_090388546.1">
    <property type="nucleotide sequence ID" value="NZ_FMZO01000001.1"/>
</dbReference>
<dbReference type="PROSITE" id="PS51257">
    <property type="entry name" value="PROKAR_LIPOPROTEIN"/>
    <property type="match status" value="1"/>
</dbReference>
<proteinExistence type="predicted"/>
<dbReference type="OrthoDB" id="667349at2"/>
<evidence type="ECO:0000313" key="1">
    <source>
        <dbReference type="EMBL" id="SDC22286.1"/>
    </source>
</evidence>
<name>A0A1G6JWA8_NIADE</name>
<dbReference type="Proteomes" id="UP000198757">
    <property type="component" value="Unassembled WGS sequence"/>
</dbReference>
<evidence type="ECO:0000313" key="2">
    <source>
        <dbReference type="Proteomes" id="UP000198757"/>
    </source>
</evidence>
<keyword evidence="2" id="KW-1185">Reference proteome</keyword>
<gene>
    <name evidence="1" type="ORF">SAMN04487894_101642</name>
</gene>
<sequence length="156" mass="17884">MSIVKHRFSLPQGMIPFLFLCITAGCSKDFFKPYSERIIGRWELYDTNKIGLGSSRIVYSEGSFQFSSDGSFFYTRRSGAQYAGTWRLKKYTVTVTNSEGQQSSEQKHSLLLSATNIEDQQVLAENFDDLNFTGTDRFKAEVSNNFNTVTYKFKRN</sequence>
<reference evidence="2" key="1">
    <citation type="submission" date="2016-10" db="EMBL/GenBank/DDBJ databases">
        <authorList>
            <person name="Varghese N."/>
            <person name="Submissions S."/>
        </authorList>
    </citation>
    <scope>NUCLEOTIDE SEQUENCE [LARGE SCALE GENOMIC DNA]</scope>
    <source>
        <strain evidence="2">DSM 25811 / CCM 8410 / LMG 26954 / E90</strain>
    </source>
</reference>
<dbReference type="AlphaFoldDB" id="A0A1G6JWA8"/>
<accession>A0A1G6JWA8</accession>
<dbReference type="EMBL" id="FMZO01000001">
    <property type="protein sequence ID" value="SDC22286.1"/>
    <property type="molecule type" value="Genomic_DNA"/>
</dbReference>
<protein>
    <recommendedName>
        <fullName evidence="3">Lipocalin-like domain-containing protein</fullName>
    </recommendedName>
</protein>